<organism evidence="2 3">
    <name type="scientific">Acinetobacter ursingii</name>
    <dbReference type="NCBI Taxonomy" id="108980"/>
    <lineage>
        <taxon>Bacteria</taxon>
        <taxon>Pseudomonadati</taxon>
        <taxon>Pseudomonadota</taxon>
        <taxon>Gammaproteobacteria</taxon>
        <taxon>Moraxellales</taxon>
        <taxon>Moraxellaceae</taxon>
        <taxon>Acinetobacter</taxon>
    </lineage>
</organism>
<feature type="transmembrane region" description="Helical" evidence="1">
    <location>
        <begin position="139"/>
        <end position="160"/>
    </location>
</feature>
<accession>A0A3D2SL24</accession>
<comment type="caution">
    <text evidence="2">The sequence shown here is derived from an EMBL/GenBank/DDBJ whole genome shotgun (WGS) entry which is preliminary data.</text>
</comment>
<gene>
    <name evidence="2" type="ORF">DHW29_08110</name>
</gene>
<keyword evidence="1" id="KW-1133">Transmembrane helix</keyword>
<evidence type="ECO:0000256" key="1">
    <source>
        <dbReference type="SAM" id="Phobius"/>
    </source>
</evidence>
<sequence length="216" mass="23110">MLKTIKLYGVLAEKFGHQFMLDVSSTREAVRALSVLLPGFEKFMLHAHERGLCFAIFFDEVKQHGSRRKQPYCYDTVTKRRITGRNIGSNEVDMVTESSVIKIVPRVMGAGGSNGILQVVLGVALIVAGFWTGGATTNIGVAMIGAGAGMLVGGIAQMLMPKAETQEQNQDGNRANKGFGSAVTTIAQGNPVSILRGEREIGGFVASAGQFTEDIM</sequence>
<dbReference type="EMBL" id="DPVE01000144">
    <property type="protein sequence ID" value="HCK30147.1"/>
    <property type="molecule type" value="Genomic_DNA"/>
</dbReference>
<reference evidence="2 3" key="1">
    <citation type="journal article" date="2018" name="Nat. Biotechnol.">
        <title>A standardized bacterial taxonomy based on genome phylogeny substantially revises the tree of life.</title>
        <authorList>
            <person name="Parks D.H."/>
            <person name="Chuvochina M."/>
            <person name="Waite D.W."/>
            <person name="Rinke C."/>
            <person name="Skarshewski A."/>
            <person name="Chaumeil P.A."/>
            <person name="Hugenholtz P."/>
        </authorList>
    </citation>
    <scope>NUCLEOTIDE SEQUENCE [LARGE SCALE GENOMIC DNA]</scope>
    <source>
        <strain evidence="2">UBA9669</strain>
    </source>
</reference>
<keyword evidence="1" id="KW-0812">Transmembrane</keyword>
<name>A0A3D2SL24_9GAMM</name>
<dbReference type="Proteomes" id="UP000263596">
    <property type="component" value="Unassembled WGS sequence"/>
</dbReference>
<protein>
    <submittedName>
        <fullName evidence="2">Phage tail protein</fullName>
    </submittedName>
</protein>
<keyword evidence="1" id="KW-0472">Membrane</keyword>
<proteinExistence type="predicted"/>
<feature type="transmembrane region" description="Helical" evidence="1">
    <location>
        <begin position="115"/>
        <end position="133"/>
    </location>
</feature>
<evidence type="ECO:0000313" key="3">
    <source>
        <dbReference type="Proteomes" id="UP000263596"/>
    </source>
</evidence>
<evidence type="ECO:0000313" key="2">
    <source>
        <dbReference type="EMBL" id="HCK30147.1"/>
    </source>
</evidence>
<dbReference type="AlphaFoldDB" id="A0A3D2SL24"/>